<keyword evidence="2" id="KW-1185">Reference proteome</keyword>
<dbReference type="SMART" id="SM00034">
    <property type="entry name" value="CLECT"/>
    <property type="match status" value="1"/>
</dbReference>
<dbReference type="Proteomes" id="UP000466442">
    <property type="component" value="Linkage Group LG12"/>
</dbReference>
<dbReference type="SUPFAM" id="SSF56436">
    <property type="entry name" value="C-type lectin-like"/>
    <property type="match status" value="1"/>
</dbReference>
<dbReference type="OrthoDB" id="7962197at2759"/>
<dbReference type="PANTHER" id="PTHR22801:SF63">
    <property type="entry name" value="C-TYPE LECTIN DOMAIN-CONTAINING PROTEIN"/>
    <property type="match status" value="1"/>
</dbReference>
<dbReference type="InterPro" id="IPR016186">
    <property type="entry name" value="C-type_lectin-like/link_sf"/>
</dbReference>
<dbReference type="InterPro" id="IPR001304">
    <property type="entry name" value="C-type_lectin-like"/>
</dbReference>
<dbReference type="InterPro" id="IPR016187">
    <property type="entry name" value="CTDL_fold"/>
</dbReference>
<dbReference type="Gene3D" id="3.10.100.10">
    <property type="entry name" value="Mannose-Binding Protein A, subunit A"/>
    <property type="match status" value="1"/>
</dbReference>
<dbReference type="SMR" id="A0A6A4J5V7"/>
<comment type="caution">
    <text evidence="1">The sequence shown here is derived from an EMBL/GenBank/DDBJ whole genome shotgun (WGS) entry which is preliminary data.</text>
</comment>
<organism evidence="1 2">
    <name type="scientific">Apolygus lucorum</name>
    <name type="common">Small green plant bug</name>
    <name type="synonym">Lygocoris lucorum</name>
    <dbReference type="NCBI Taxonomy" id="248454"/>
    <lineage>
        <taxon>Eukaryota</taxon>
        <taxon>Metazoa</taxon>
        <taxon>Ecdysozoa</taxon>
        <taxon>Arthropoda</taxon>
        <taxon>Hexapoda</taxon>
        <taxon>Insecta</taxon>
        <taxon>Pterygota</taxon>
        <taxon>Neoptera</taxon>
        <taxon>Paraneoptera</taxon>
        <taxon>Hemiptera</taxon>
        <taxon>Heteroptera</taxon>
        <taxon>Panheteroptera</taxon>
        <taxon>Cimicomorpha</taxon>
        <taxon>Miridae</taxon>
        <taxon>Mirini</taxon>
        <taxon>Apolygus</taxon>
    </lineage>
</organism>
<protein>
    <submittedName>
        <fullName evidence="1">Uncharacterized protein</fullName>
    </submittedName>
</protein>
<dbReference type="AlphaFoldDB" id="A0A6A4J5V7"/>
<proteinExistence type="predicted"/>
<evidence type="ECO:0000313" key="2">
    <source>
        <dbReference type="Proteomes" id="UP000466442"/>
    </source>
</evidence>
<sequence>MKGLQVVLAFAIVGLAAARSTNSRINQSLPVGNEISAMHDVKNQANAAYSQKIADNTRAKKFEVYKNKLSWVAALEKCKERHTDLATIRSQEENDNLVYMIKKTLPEYTSWGWGNAVWIGGTRNNSEKGYYWMTDGVSVENFYDNWRSGDPKSNGDHSCMDYVVPTGDAFFWYESICDGEFHYACEYY</sequence>
<dbReference type="EMBL" id="WIXP02000012">
    <property type="protein sequence ID" value="KAF6202392.1"/>
    <property type="molecule type" value="Genomic_DNA"/>
</dbReference>
<gene>
    <name evidence="1" type="ORF">GE061_004791</name>
</gene>
<dbReference type="PROSITE" id="PS50041">
    <property type="entry name" value="C_TYPE_LECTIN_2"/>
    <property type="match status" value="1"/>
</dbReference>
<accession>A0A6A4J5V7</accession>
<evidence type="ECO:0000313" key="1">
    <source>
        <dbReference type="EMBL" id="KAF6202392.1"/>
    </source>
</evidence>
<dbReference type="CDD" id="cd00037">
    <property type="entry name" value="CLECT"/>
    <property type="match status" value="1"/>
</dbReference>
<dbReference type="PANTHER" id="PTHR22801">
    <property type="entry name" value="LITHOSTATHINE"/>
    <property type="match status" value="1"/>
</dbReference>
<name>A0A6A4J5V7_APOLU</name>
<reference evidence="1" key="1">
    <citation type="journal article" date="2021" name="Mol. Ecol. Resour.">
        <title>Apolygus lucorum genome provides insights into omnivorousness and mesophyll feeding.</title>
        <authorList>
            <person name="Liu Y."/>
            <person name="Liu H."/>
            <person name="Wang H."/>
            <person name="Huang T."/>
            <person name="Liu B."/>
            <person name="Yang B."/>
            <person name="Yin L."/>
            <person name="Li B."/>
            <person name="Zhang Y."/>
            <person name="Zhang S."/>
            <person name="Jiang F."/>
            <person name="Zhang X."/>
            <person name="Ren Y."/>
            <person name="Wang B."/>
            <person name="Wang S."/>
            <person name="Lu Y."/>
            <person name="Wu K."/>
            <person name="Fan W."/>
            <person name="Wang G."/>
        </authorList>
    </citation>
    <scope>NUCLEOTIDE SEQUENCE</scope>
    <source>
        <strain evidence="1">12Hb</strain>
    </source>
</reference>
<dbReference type="Pfam" id="PF00059">
    <property type="entry name" value="Lectin_C"/>
    <property type="match status" value="1"/>
</dbReference>
<dbReference type="InterPro" id="IPR050801">
    <property type="entry name" value="Ca-Dep_Lectins_ImmuneDev"/>
</dbReference>